<dbReference type="GO" id="GO:0003723">
    <property type="term" value="F:RNA binding"/>
    <property type="evidence" value="ECO:0007669"/>
    <property type="project" value="InterPro"/>
</dbReference>
<keyword evidence="6" id="KW-0804">Transcription</keyword>
<dbReference type="PANTHER" id="PTHR44215:SF1">
    <property type="entry name" value="WD REPEAT-CONTAINING PROTEIN 75"/>
    <property type="match status" value="1"/>
</dbReference>
<dbReference type="SUPFAM" id="SSF63829">
    <property type="entry name" value="Calcium-dependent phosphotriesterase"/>
    <property type="match status" value="1"/>
</dbReference>
<dbReference type="GO" id="GO:2000234">
    <property type="term" value="P:positive regulation of rRNA processing"/>
    <property type="evidence" value="ECO:0007669"/>
    <property type="project" value="TreeGrafter"/>
</dbReference>
<evidence type="ECO:0000256" key="6">
    <source>
        <dbReference type="ARBA" id="ARBA00023163"/>
    </source>
</evidence>
<dbReference type="GO" id="GO:0045943">
    <property type="term" value="P:positive regulation of transcription by RNA polymerase I"/>
    <property type="evidence" value="ECO:0007669"/>
    <property type="project" value="InterPro"/>
</dbReference>
<keyword evidence="5" id="KW-0677">Repeat</keyword>
<accession>A0A7E4V688</accession>
<evidence type="ECO:0000256" key="7">
    <source>
        <dbReference type="ARBA" id="ARBA00023242"/>
    </source>
</evidence>
<dbReference type="GO" id="GO:0006364">
    <property type="term" value="P:rRNA processing"/>
    <property type="evidence" value="ECO:0007669"/>
    <property type="project" value="UniProtKB-KW"/>
</dbReference>
<keyword evidence="2" id="KW-0690">Ribosome biogenesis</keyword>
<dbReference type="Gene3D" id="2.130.10.10">
    <property type="entry name" value="YVTN repeat-like/Quinoprotein amine dehydrogenase"/>
    <property type="match status" value="2"/>
</dbReference>
<evidence type="ECO:0000256" key="2">
    <source>
        <dbReference type="ARBA" id="ARBA00022517"/>
    </source>
</evidence>
<dbReference type="WBParaSite" id="Pan_g16479.t1">
    <property type="protein sequence ID" value="Pan_g16479.t1"/>
    <property type="gene ID" value="Pan_g16479"/>
</dbReference>
<keyword evidence="3" id="KW-0698">rRNA processing</keyword>
<dbReference type="InterPro" id="IPR015943">
    <property type="entry name" value="WD40/YVTN_repeat-like_dom_sf"/>
</dbReference>
<evidence type="ECO:0000313" key="8">
    <source>
        <dbReference type="Proteomes" id="UP000492821"/>
    </source>
</evidence>
<dbReference type="GO" id="GO:0032040">
    <property type="term" value="C:small-subunit processome"/>
    <property type="evidence" value="ECO:0007669"/>
    <property type="project" value="InterPro"/>
</dbReference>
<keyword evidence="4" id="KW-0853">WD repeat</keyword>
<reference evidence="8" key="1">
    <citation type="journal article" date="2013" name="Genetics">
        <title>The draft genome and transcriptome of Panagrellus redivivus are shaped by the harsh demands of a free-living lifestyle.</title>
        <authorList>
            <person name="Srinivasan J."/>
            <person name="Dillman A.R."/>
            <person name="Macchietto M.G."/>
            <person name="Heikkinen L."/>
            <person name="Lakso M."/>
            <person name="Fracchia K.M."/>
            <person name="Antoshechkin I."/>
            <person name="Mortazavi A."/>
            <person name="Wong G."/>
            <person name="Sternberg P.W."/>
        </authorList>
    </citation>
    <scope>NUCLEOTIDE SEQUENCE [LARGE SCALE GENOMIC DNA]</scope>
    <source>
        <strain evidence="8">MT8872</strain>
    </source>
</reference>
<keyword evidence="7" id="KW-0539">Nucleus</keyword>
<sequence>MAKEQPQYVEESLGLHLSHIPATFSPDNKSLFVVSENCIFVFNPKTGKRQAILRHDEEQLAVGVFGGLIVSVTVSGTLLHWDLATQSVIAVVRFNEASKLAFAYINPEGFYVLSHTKTSTVVSKLLLKPDGSIANYKTLGEMRNHLMTLRSAVAITDFFAVAIVKKRGLTCFSFDGTKNDSQKFMLTQQFPNLVKQSTLCFMSLEFVNGVLYAALNTGRIYYWKKFAQTGFDPKQQLFFHRNPSAAAFAIGAHGAIFSGDGEAIVRKWNVGATGTGRWEHPDGVEKFDAPVRNISLSPDGTLLSVQLEDNTIWIVQTTSMTILSELQTMQWMPIANQIGLRADPLRPDLVLSAGRVGHVQWFDPTKWRTVAFFDVTDEDTPPRDNKPYGYTHNWLNVYQINATPTTLVTVERRRQGANEPSTIKFFRRNPKTSLADLKQEDAIELDHGASRIMSTHDDLSVDEAFAALKEEEIVVVDITGRIAVFMRDMERSGRWLLDLSRCVEWMGSKVTTTSSVRNDCFAAVHTVNGSNFVLIWRVENLTIHETLDSLVGVTAVEWAPLHGYDQKSENVLLMVTTECVTAFDVLDKQVLWIIAEPNLSLFASLDVACCYNDDTVYVVDPLTGALELTAGFQQPQCLIVANVVDKNNIRFVGGDPASISLLKQELPENEIDREVVATSKRTPFSTLIEHAMEKNAELSKIQTVKVPSFRKKFDGPVFASAPLLRLGPEFIRDCFMAKNKDDFDN</sequence>
<protein>
    <submittedName>
        <fullName evidence="9">WD_REPEATS_REGION domain-containing protein</fullName>
    </submittedName>
</protein>
<dbReference type="AlphaFoldDB" id="A0A7E4V688"/>
<organism evidence="8 9">
    <name type="scientific">Panagrellus redivivus</name>
    <name type="common">Microworm</name>
    <dbReference type="NCBI Taxonomy" id="6233"/>
    <lineage>
        <taxon>Eukaryota</taxon>
        <taxon>Metazoa</taxon>
        <taxon>Ecdysozoa</taxon>
        <taxon>Nematoda</taxon>
        <taxon>Chromadorea</taxon>
        <taxon>Rhabditida</taxon>
        <taxon>Tylenchina</taxon>
        <taxon>Panagrolaimomorpha</taxon>
        <taxon>Panagrolaimoidea</taxon>
        <taxon>Panagrolaimidae</taxon>
        <taxon>Panagrellus</taxon>
    </lineage>
</organism>
<comment type="subcellular location">
    <subcellularLocation>
        <location evidence="1">Nucleus</location>
        <location evidence="1">Nucleolus</location>
    </subcellularLocation>
</comment>
<evidence type="ECO:0000256" key="4">
    <source>
        <dbReference type="ARBA" id="ARBA00022574"/>
    </source>
</evidence>
<dbReference type="InterPro" id="IPR053826">
    <property type="entry name" value="WDR75"/>
</dbReference>
<evidence type="ECO:0000256" key="5">
    <source>
        <dbReference type="ARBA" id="ARBA00022737"/>
    </source>
</evidence>
<dbReference type="PANTHER" id="PTHR44215">
    <property type="entry name" value="WD REPEAT-CONTAINING PROTEIN 75"/>
    <property type="match status" value="1"/>
</dbReference>
<proteinExistence type="predicted"/>
<evidence type="ECO:0000313" key="9">
    <source>
        <dbReference type="WBParaSite" id="Pan_g16479.t1"/>
    </source>
</evidence>
<evidence type="ECO:0000256" key="1">
    <source>
        <dbReference type="ARBA" id="ARBA00004604"/>
    </source>
</evidence>
<dbReference type="SUPFAM" id="SSF69322">
    <property type="entry name" value="Tricorn protease domain 2"/>
    <property type="match status" value="1"/>
</dbReference>
<keyword evidence="8" id="KW-1185">Reference proteome</keyword>
<evidence type="ECO:0000256" key="3">
    <source>
        <dbReference type="ARBA" id="ARBA00022552"/>
    </source>
</evidence>
<name>A0A7E4V688_PANRE</name>
<dbReference type="Proteomes" id="UP000492821">
    <property type="component" value="Unassembled WGS sequence"/>
</dbReference>
<reference evidence="9" key="2">
    <citation type="submission" date="2020-10" db="UniProtKB">
        <authorList>
            <consortium name="WormBaseParasite"/>
        </authorList>
    </citation>
    <scope>IDENTIFICATION</scope>
</reference>